<dbReference type="SUPFAM" id="SSF55424">
    <property type="entry name" value="FAD/NAD-linked reductases, dimerisation (C-terminal) domain"/>
    <property type="match status" value="1"/>
</dbReference>
<comment type="cofactor">
    <cofactor evidence="1">
        <name>FAD</name>
        <dbReference type="ChEBI" id="CHEBI:57692"/>
    </cofactor>
</comment>
<keyword evidence="4" id="KW-0274">FAD</keyword>
<reference evidence="8 9" key="1">
    <citation type="submission" date="2018-05" db="EMBL/GenBank/DDBJ databases">
        <title>Genomic Encyclopedia of Type Strains, Phase IV (KMG-IV): sequencing the most valuable type-strain genomes for metagenomic binning, comparative biology and taxonomic classification.</title>
        <authorList>
            <person name="Goeker M."/>
        </authorList>
    </citation>
    <scope>NUCLEOTIDE SEQUENCE [LARGE SCALE GENOMIC DNA]</scope>
    <source>
        <strain evidence="8 9">DSM 19579</strain>
    </source>
</reference>
<comment type="caution">
    <text evidence="8">The sequence shown here is derived from an EMBL/GenBank/DDBJ whole genome shotgun (WGS) entry which is preliminary data.</text>
</comment>
<dbReference type="InterPro" id="IPR001763">
    <property type="entry name" value="Rhodanese-like_dom"/>
</dbReference>
<dbReference type="PRINTS" id="PR00411">
    <property type="entry name" value="PNDRDTASEI"/>
</dbReference>
<evidence type="ECO:0000256" key="2">
    <source>
        <dbReference type="ARBA" id="ARBA00009130"/>
    </source>
</evidence>
<dbReference type="PANTHER" id="PTHR43429">
    <property type="entry name" value="PYRIDINE NUCLEOTIDE-DISULFIDE OXIDOREDUCTASE DOMAIN-CONTAINING"/>
    <property type="match status" value="1"/>
</dbReference>
<evidence type="ECO:0000256" key="1">
    <source>
        <dbReference type="ARBA" id="ARBA00001974"/>
    </source>
</evidence>
<dbReference type="PANTHER" id="PTHR43429:SF1">
    <property type="entry name" value="NAD(P)H SULFUR OXIDOREDUCTASE (COA-DEPENDENT)"/>
    <property type="match status" value="1"/>
</dbReference>
<keyword evidence="6" id="KW-0676">Redox-active center</keyword>
<dbReference type="InterPro" id="IPR050260">
    <property type="entry name" value="FAD-bd_OxRdtase"/>
</dbReference>
<accession>A0A317PYJ1</accession>
<keyword evidence="5" id="KW-0560">Oxidoreductase</keyword>
<dbReference type="Pfam" id="PF00581">
    <property type="entry name" value="Rhodanese"/>
    <property type="match status" value="1"/>
</dbReference>
<keyword evidence="3" id="KW-0285">Flavoprotein</keyword>
<feature type="domain" description="Rhodanese" evidence="7">
    <location>
        <begin position="465"/>
        <end position="552"/>
    </location>
</feature>
<organism evidence="8 9">
    <name type="scientific">Mangrovibacter plantisponsor</name>
    <dbReference type="NCBI Taxonomy" id="451513"/>
    <lineage>
        <taxon>Bacteria</taxon>
        <taxon>Pseudomonadati</taxon>
        <taxon>Pseudomonadota</taxon>
        <taxon>Gammaproteobacteria</taxon>
        <taxon>Enterobacterales</taxon>
        <taxon>Enterobacteriaceae</taxon>
        <taxon>Mangrovibacter</taxon>
    </lineage>
</organism>
<name>A0A317PYJ1_9ENTR</name>
<dbReference type="SUPFAM" id="SSF52821">
    <property type="entry name" value="Rhodanese/Cell cycle control phosphatase"/>
    <property type="match status" value="1"/>
</dbReference>
<protein>
    <submittedName>
        <fullName evidence="8">NADPH-dependent 2,4-dienoyl-CoA reductase/sulfur reductase-like enzyme</fullName>
    </submittedName>
</protein>
<dbReference type="InterPro" id="IPR023753">
    <property type="entry name" value="FAD/NAD-binding_dom"/>
</dbReference>
<dbReference type="InterPro" id="IPR036873">
    <property type="entry name" value="Rhodanese-like_dom_sf"/>
</dbReference>
<dbReference type="SMART" id="SM00450">
    <property type="entry name" value="RHOD"/>
    <property type="match status" value="1"/>
</dbReference>
<sequence length="552" mass="59294">MKIVIVGGVAGGASAAARARRLSEDAEIIVLERGEYVSFANCGLPYHIGGVIPERQSLILKTPQDFKTRFNIDVRVRHEVLAIDPEQKSVTVKNLTTGENYTETWDRLLLSTGAAPIVPPLPGLNETGVFSLRSINDMDAIIAWIKQHDVSHATLVGGGFIGLEVMEALTERGMSVTLLEMGNQVMAPVDPEMASALHQEIRNHGVDLRLKTALKQVTRDVAGLSVELSSGEKLRTGMVLLAIGVKPESRLATDAGIATGERGGIRVNAQMQTSVPGIYAVGDAVETQDLVFQSPTLIPLAGPANRQGRIAADNMLMNRGSTYRGSQGTAICKVFSLSIGSCGANEKQLAARGRRYEKVYVHSADHASYYPGAAMISLKLLFDPQNGTILGAQASGQNGVDKRIDVLAVAQRAGMKVADLEHLELTYAPPFNSARDVVNQAGMVATNVLFGDTAICHASDIQQLDPATQCLLDIRNPGELTQFGEYPNALSIPLDTLRENLGRLPKDKEILIGCQSGLRGHVAYRILTAQGFRARNLSGGFKTWQAVLQATE</sequence>
<dbReference type="GO" id="GO:0016491">
    <property type="term" value="F:oxidoreductase activity"/>
    <property type="evidence" value="ECO:0007669"/>
    <property type="project" value="UniProtKB-KW"/>
</dbReference>
<evidence type="ECO:0000313" key="8">
    <source>
        <dbReference type="EMBL" id="PWW07070.1"/>
    </source>
</evidence>
<dbReference type="InterPro" id="IPR036188">
    <property type="entry name" value="FAD/NAD-bd_sf"/>
</dbReference>
<keyword evidence="9" id="KW-1185">Reference proteome</keyword>
<dbReference type="Pfam" id="PF07992">
    <property type="entry name" value="Pyr_redox_2"/>
    <property type="match status" value="1"/>
</dbReference>
<comment type="similarity">
    <text evidence="2">Belongs to the class-III pyridine nucleotide-disulfide oxidoreductase family.</text>
</comment>
<evidence type="ECO:0000256" key="6">
    <source>
        <dbReference type="ARBA" id="ARBA00023284"/>
    </source>
</evidence>
<dbReference type="InterPro" id="IPR004099">
    <property type="entry name" value="Pyr_nucl-diS_OxRdtase_dimer"/>
</dbReference>
<dbReference type="Pfam" id="PF02852">
    <property type="entry name" value="Pyr_redox_dim"/>
    <property type="match status" value="1"/>
</dbReference>
<dbReference type="RefSeq" id="WP_110026828.1">
    <property type="nucleotide sequence ID" value="NZ_QGTS01000009.1"/>
</dbReference>
<dbReference type="InterPro" id="IPR016156">
    <property type="entry name" value="FAD/NAD-linked_Rdtase_dimer_sf"/>
</dbReference>
<dbReference type="OrthoDB" id="9800167at2"/>
<dbReference type="Proteomes" id="UP000246744">
    <property type="component" value="Unassembled WGS sequence"/>
</dbReference>
<dbReference type="SUPFAM" id="SSF51905">
    <property type="entry name" value="FAD/NAD(P)-binding domain"/>
    <property type="match status" value="1"/>
</dbReference>
<dbReference type="PRINTS" id="PR00368">
    <property type="entry name" value="FADPNR"/>
</dbReference>
<dbReference type="Gene3D" id="3.40.250.10">
    <property type="entry name" value="Rhodanese-like domain"/>
    <property type="match status" value="1"/>
</dbReference>
<dbReference type="PROSITE" id="PS50206">
    <property type="entry name" value="RHODANESE_3"/>
    <property type="match status" value="1"/>
</dbReference>
<evidence type="ECO:0000313" key="9">
    <source>
        <dbReference type="Proteomes" id="UP000246744"/>
    </source>
</evidence>
<evidence type="ECO:0000256" key="3">
    <source>
        <dbReference type="ARBA" id="ARBA00022630"/>
    </source>
</evidence>
<proteinExistence type="inferred from homology"/>
<evidence type="ECO:0000259" key="7">
    <source>
        <dbReference type="PROSITE" id="PS50206"/>
    </source>
</evidence>
<dbReference type="Gene3D" id="3.50.50.60">
    <property type="entry name" value="FAD/NAD(P)-binding domain"/>
    <property type="match status" value="2"/>
</dbReference>
<evidence type="ECO:0000256" key="4">
    <source>
        <dbReference type="ARBA" id="ARBA00022827"/>
    </source>
</evidence>
<dbReference type="AlphaFoldDB" id="A0A317PYJ1"/>
<evidence type="ECO:0000256" key="5">
    <source>
        <dbReference type="ARBA" id="ARBA00023002"/>
    </source>
</evidence>
<gene>
    <name evidence="8" type="ORF">DES37_109190</name>
</gene>
<dbReference type="EMBL" id="QGTS01000009">
    <property type="protein sequence ID" value="PWW07070.1"/>
    <property type="molecule type" value="Genomic_DNA"/>
</dbReference>